<comment type="subcellular location">
    <subcellularLocation>
        <location evidence="1">Cell outer membrane</location>
        <topology evidence="1">Multi-pass membrane protein</topology>
    </subcellularLocation>
</comment>
<dbReference type="Gene3D" id="2.60.40.1120">
    <property type="entry name" value="Carboxypeptidase-like, regulatory domain"/>
    <property type="match status" value="1"/>
</dbReference>
<comment type="caution">
    <text evidence="3">The sequence shown here is derived from an EMBL/GenBank/DDBJ whole genome shotgun (WGS) entry which is preliminary data.</text>
</comment>
<evidence type="ECO:0000313" key="4">
    <source>
        <dbReference type="Proteomes" id="UP001156141"/>
    </source>
</evidence>
<gene>
    <name evidence="3" type="ORF">MKW35_06530</name>
</gene>
<name>A0ABS9RH55_9FLAO</name>
<feature type="domain" description="TonB-dependent receptor plug" evidence="2">
    <location>
        <begin position="223"/>
        <end position="327"/>
    </location>
</feature>
<keyword evidence="3" id="KW-0675">Receptor</keyword>
<dbReference type="RefSeq" id="WP_240572578.1">
    <property type="nucleotide sequence ID" value="NZ_CP136709.1"/>
</dbReference>
<dbReference type="InterPro" id="IPR012910">
    <property type="entry name" value="Plug_dom"/>
</dbReference>
<evidence type="ECO:0000256" key="1">
    <source>
        <dbReference type="PROSITE-ProRule" id="PRU01360"/>
    </source>
</evidence>
<dbReference type="Gene3D" id="2.170.130.10">
    <property type="entry name" value="TonB-dependent receptor, plug domain"/>
    <property type="match status" value="1"/>
</dbReference>
<dbReference type="NCBIfam" id="TIGR04057">
    <property type="entry name" value="SusC_RagA_signa"/>
    <property type="match status" value="1"/>
</dbReference>
<dbReference type="InterPro" id="IPR023996">
    <property type="entry name" value="TonB-dep_OMP_SusC/RagA"/>
</dbReference>
<dbReference type="SUPFAM" id="SSF49464">
    <property type="entry name" value="Carboxypeptidase regulatory domain-like"/>
    <property type="match status" value="1"/>
</dbReference>
<keyword evidence="1" id="KW-0998">Cell outer membrane</keyword>
<evidence type="ECO:0000313" key="3">
    <source>
        <dbReference type="EMBL" id="MCH4552269.1"/>
    </source>
</evidence>
<dbReference type="EMBL" id="JAKVQD010000001">
    <property type="protein sequence ID" value="MCH4552269.1"/>
    <property type="molecule type" value="Genomic_DNA"/>
</dbReference>
<dbReference type="Proteomes" id="UP001156141">
    <property type="component" value="Unassembled WGS sequence"/>
</dbReference>
<dbReference type="Pfam" id="PF13715">
    <property type="entry name" value="CarbopepD_reg_2"/>
    <property type="match status" value="1"/>
</dbReference>
<dbReference type="InterPro" id="IPR037066">
    <property type="entry name" value="Plug_dom_sf"/>
</dbReference>
<keyword evidence="1" id="KW-0813">Transport</keyword>
<dbReference type="InterPro" id="IPR023997">
    <property type="entry name" value="TonB-dep_OMP_SusC/RagA_CS"/>
</dbReference>
<reference evidence="3" key="1">
    <citation type="submission" date="2022-02" db="EMBL/GenBank/DDBJ databases">
        <title>Aestuariibaculum sp., a marine bacterium isolated from sediment in Guangxi.</title>
        <authorList>
            <person name="Ying J."/>
        </authorList>
    </citation>
    <scope>NUCLEOTIDE SEQUENCE</scope>
    <source>
        <strain evidence="3">L182</strain>
    </source>
</reference>
<dbReference type="NCBIfam" id="TIGR04056">
    <property type="entry name" value="OMP_RagA_SusC"/>
    <property type="match status" value="1"/>
</dbReference>
<evidence type="ECO:0000259" key="2">
    <source>
        <dbReference type="Pfam" id="PF07715"/>
    </source>
</evidence>
<protein>
    <submittedName>
        <fullName evidence="3">TonB-dependent receptor</fullName>
    </submittedName>
</protein>
<organism evidence="3 4">
    <name type="scientific">Aestuariibaculum lutulentum</name>
    <dbReference type="NCBI Taxonomy" id="2920935"/>
    <lineage>
        <taxon>Bacteria</taxon>
        <taxon>Pseudomonadati</taxon>
        <taxon>Bacteroidota</taxon>
        <taxon>Flavobacteriia</taxon>
        <taxon>Flavobacteriales</taxon>
        <taxon>Flavobacteriaceae</taxon>
    </lineage>
</organism>
<dbReference type="PROSITE" id="PS52016">
    <property type="entry name" value="TONB_DEPENDENT_REC_3"/>
    <property type="match status" value="1"/>
</dbReference>
<keyword evidence="1" id="KW-0472">Membrane</keyword>
<keyword evidence="4" id="KW-1185">Reference proteome</keyword>
<accession>A0ABS9RH55</accession>
<sequence>MKIKLITDRSRTRKRLLLFIMRAFIFLLCTTVFSLNSVNVFSQEEVFISKDEVVSVDKVFKIIKEQTDYHFIYPKDLFKNTPKVHLKKGLVKIQDLLNESLDANNLNFEVSKNNTIVIKKRTELILDDVQGIQISGSVVDGSGLPLPGANIIVKGTNTGTQTDFDGKFTLTVSNADAVLIVSYVGYTTRDVSLEGKTSLTIMLRENAAALDEVVVVGYGTQKKSDLTGSVSVVDVDEAKKTVTYDAAKMLQGQVAGVTVQSSGEPGGFVNIKIRGVNSFSNNNPLFVIDGMIVDSPFDFAPGDIESMQVLKDASAAAIYGVRGANGVVIITTKKGKAGQFNIKLKSLFGIQNVANTWSVTDREGYQNITSAAEVNAGLSIAPGNDPNNAAYISDVNTDWQDAAFKTGYIENHSVSFNGGAESLGYNLNLDYFKNSSYVDSPQDYERISTNLNLNGQKGKFKYGAKLGYTDSGKENFNEYLAGQSAISDIVGAIPTMPVYDENRLGGYGGTDNLTQRAISMNAIGYNNLIDNTARRNRFIGDVWAEVEIVKGLKYKLDASFDRLDWKNRTFIPPSDLGWYYITTNDEASLDVSTGNQTRTFLNNLLTYNVELGKHNITVLGGLIQERNEYYNHWSRGVGYEPGTISHLEYADATSTGEYESTITGISYLSRLNYSYDDRYLITANFRQDRTSLFSETNNKGNFYSFSGAWKLSNEHFITLPDWLSTVKLRGGYGELGNNTIPPYFFATTTNQFASYNFNNELAPGTTVVSSLDPDVHWEITKTTNAAVELGFFKNALEVTGEYYVKKSTDLLIGVPLPYSTGAFPASITTNAGAVENKGFEFTASYSNNAREFQYNISANLGTLKNEVLQIGLDGNPIYGAASKTEVGRSIGEIFAYETDGIFQSAEEVASSPTQIGAAAGDIKFKDQLTVDTDGDGIPDAADGIINDQDRTYQGVTIPKYSYGLNFSCNYKNFDLSFFFQGAGGHKAFNGLYRNLMIGQYTNHHTDMLDYWTPTNTDTNVPRPIIGDPNANLRDSNRFVENADYLKLQNIELGYKIPVGANGVLQEAKVYINAQNVFTISNYRGYDPDFNSNDGLFSRGYDGGSFPNPRTISLGVQVGF</sequence>
<dbReference type="SUPFAM" id="SSF56935">
    <property type="entry name" value="Porins"/>
    <property type="match status" value="1"/>
</dbReference>
<dbReference type="Pfam" id="PF07715">
    <property type="entry name" value="Plug"/>
    <property type="match status" value="1"/>
</dbReference>
<keyword evidence="1" id="KW-1134">Transmembrane beta strand</keyword>
<proteinExistence type="inferred from homology"/>
<dbReference type="InterPro" id="IPR008969">
    <property type="entry name" value="CarboxyPept-like_regulatory"/>
</dbReference>
<dbReference type="InterPro" id="IPR039426">
    <property type="entry name" value="TonB-dep_rcpt-like"/>
</dbReference>
<comment type="similarity">
    <text evidence="1">Belongs to the TonB-dependent receptor family.</text>
</comment>
<keyword evidence="1" id="KW-0812">Transmembrane</keyword>